<gene>
    <name evidence="1" type="ORF">PUV54_13550</name>
</gene>
<keyword evidence="2" id="KW-1185">Reference proteome</keyword>
<dbReference type="AlphaFoldDB" id="A0AAE9ZCK5"/>
<evidence type="ECO:0000313" key="1">
    <source>
        <dbReference type="EMBL" id="WDI30980.1"/>
    </source>
</evidence>
<dbReference type="Proteomes" id="UP001214043">
    <property type="component" value="Chromosome"/>
</dbReference>
<evidence type="ECO:0000313" key="2">
    <source>
        <dbReference type="Proteomes" id="UP001214043"/>
    </source>
</evidence>
<dbReference type="EMBL" id="CP118166">
    <property type="protein sequence ID" value="WDI30980.1"/>
    <property type="molecule type" value="Genomic_DNA"/>
</dbReference>
<dbReference type="RefSeq" id="WP_274492802.1">
    <property type="nucleotide sequence ID" value="NZ_CP118166.1"/>
</dbReference>
<accession>A0AAE9ZCK5</accession>
<protein>
    <submittedName>
        <fullName evidence="1">Uncharacterized protein</fullName>
    </submittedName>
</protein>
<organism evidence="1 2">
    <name type="scientific">Hyphococcus flavus</name>
    <dbReference type="NCBI Taxonomy" id="1866326"/>
    <lineage>
        <taxon>Bacteria</taxon>
        <taxon>Pseudomonadati</taxon>
        <taxon>Pseudomonadota</taxon>
        <taxon>Alphaproteobacteria</taxon>
        <taxon>Parvularculales</taxon>
        <taxon>Parvularculaceae</taxon>
        <taxon>Hyphococcus</taxon>
    </lineage>
</organism>
<dbReference type="KEGG" id="hfl:PUV54_13550"/>
<name>A0AAE9ZCK5_9PROT</name>
<proteinExistence type="predicted"/>
<reference evidence="1" key="1">
    <citation type="submission" date="2023-02" db="EMBL/GenBank/DDBJ databases">
        <title>Genome sequence of Hyphococcus flavus.</title>
        <authorList>
            <person name="Rong J.-C."/>
            <person name="Zhao Q."/>
            <person name="Yi M."/>
            <person name="Wu J.-Y."/>
        </authorList>
    </citation>
    <scope>NUCLEOTIDE SEQUENCE</scope>
    <source>
        <strain evidence="1">MCCC 1K03223</strain>
    </source>
</reference>
<sequence>MPIRLSQFLPMFVAYVAMTVSGYADGLEQIVEVQCVEDADYFTATGKMVSADYFQTDAAQMEEVLAGHGVFTLSKLASSPVTCRVGEHLVKVHAEIGPYRTQGRCITEVSGNIFVELDDEKIAVAKLPSACLDPGWSEIEINKRWIKVTEFAGGNGEPLSSEFQFKHFAE</sequence>